<dbReference type="GO" id="GO:0009100">
    <property type="term" value="P:glycoprotein metabolic process"/>
    <property type="evidence" value="ECO:0007669"/>
    <property type="project" value="UniProtKB-ARBA"/>
</dbReference>
<accession>A0AAV2Z1X4</accession>
<feature type="domain" description="LicD/FKTN/FKRP nucleotidyltransferase" evidence="1">
    <location>
        <begin position="39"/>
        <end position="82"/>
    </location>
</feature>
<proteinExistence type="predicted"/>
<organism evidence="2 3">
    <name type="scientific">Lagenidium giganteum</name>
    <dbReference type="NCBI Taxonomy" id="4803"/>
    <lineage>
        <taxon>Eukaryota</taxon>
        <taxon>Sar</taxon>
        <taxon>Stramenopiles</taxon>
        <taxon>Oomycota</taxon>
        <taxon>Peronosporomycetes</taxon>
        <taxon>Pythiales</taxon>
        <taxon>Pythiaceae</taxon>
    </lineage>
</organism>
<dbReference type="InterPro" id="IPR007074">
    <property type="entry name" value="LicD/FKTN/FKRP_NTP_transf"/>
</dbReference>
<evidence type="ECO:0000313" key="3">
    <source>
        <dbReference type="Proteomes" id="UP001146120"/>
    </source>
</evidence>
<sequence>MSDQHRDAKFINRHVCYTREQQLQVIRTLVFEMAELLTRHNVTYFLEAGTLLGSFRNKGIIPHDTDADFGMDEPGYEYIRDHVLDDLPVGLFLEVWNSTFHPSDRDDKLPVRLIHKHSALYLDVFVFLDWTKDGKDVVGPLASWCYFNCASCPKVETGGKELRVPREWIYPLVDCELEGRTMKCPHKTEDYLRYVFGGGFMTPQQYH</sequence>
<dbReference type="PANTHER" id="PTHR43404:SF1">
    <property type="entry name" value="MNN4P"/>
    <property type="match status" value="1"/>
</dbReference>
<dbReference type="Proteomes" id="UP001146120">
    <property type="component" value="Unassembled WGS sequence"/>
</dbReference>
<reference evidence="2" key="1">
    <citation type="submission" date="2022-11" db="EMBL/GenBank/DDBJ databases">
        <authorList>
            <person name="Morgan W.R."/>
            <person name="Tartar A."/>
        </authorList>
    </citation>
    <scope>NUCLEOTIDE SEQUENCE</scope>
    <source>
        <strain evidence="2">ARSEF 373</strain>
    </source>
</reference>
<gene>
    <name evidence="2" type="ORF">N0F65_007290</name>
</gene>
<dbReference type="Pfam" id="PF04991">
    <property type="entry name" value="LicD"/>
    <property type="match status" value="1"/>
</dbReference>
<dbReference type="InterPro" id="IPR052942">
    <property type="entry name" value="LPS_cholinephosphotransferase"/>
</dbReference>
<reference evidence="2" key="2">
    <citation type="journal article" date="2023" name="Microbiol Resour">
        <title>Decontamination and Annotation of the Draft Genome Sequence of the Oomycete Lagenidium giganteum ARSEF 373.</title>
        <authorList>
            <person name="Morgan W.R."/>
            <person name="Tartar A."/>
        </authorList>
    </citation>
    <scope>NUCLEOTIDE SEQUENCE</scope>
    <source>
        <strain evidence="2">ARSEF 373</strain>
    </source>
</reference>
<comment type="caution">
    <text evidence="2">The sequence shown here is derived from an EMBL/GenBank/DDBJ whole genome shotgun (WGS) entry which is preliminary data.</text>
</comment>
<dbReference type="PANTHER" id="PTHR43404">
    <property type="entry name" value="LIPOPOLYSACCHARIDE CHOLINEPHOSPHOTRANSFERASE LICD"/>
    <property type="match status" value="1"/>
</dbReference>
<evidence type="ECO:0000313" key="2">
    <source>
        <dbReference type="EMBL" id="DBA01393.1"/>
    </source>
</evidence>
<evidence type="ECO:0000259" key="1">
    <source>
        <dbReference type="Pfam" id="PF04991"/>
    </source>
</evidence>
<dbReference type="EMBL" id="DAKRPA010000048">
    <property type="protein sequence ID" value="DBA01393.1"/>
    <property type="molecule type" value="Genomic_DNA"/>
</dbReference>
<name>A0AAV2Z1X4_9STRA</name>
<dbReference type="AlphaFoldDB" id="A0AAV2Z1X4"/>
<keyword evidence="3" id="KW-1185">Reference proteome</keyword>
<protein>
    <recommendedName>
        <fullName evidence="1">LicD/FKTN/FKRP nucleotidyltransferase domain-containing protein</fullName>
    </recommendedName>
</protein>